<keyword evidence="5" id="KW-1185">Reference proteome</keyword>
<dbReference type="Pfam" id="PF05233">
    <property type="entry name" value="PHB_acc"/>
    <property type="match status" value="1"/>
</dbReference>
<feature type="compositionally biased region" description="Low complexity" evidence="1">
    <location>
        <begin position="171"/>
        <end position="192"/>
    </location>
</feature>
<evidence type="ECO:0000313" key="4">
    <source>
        <dbReference type="EMBL" id="SEH59285.1"/>
    </source>
</evidence>
<dbReference type="NCBIfam" id="TIGR01848">
    <property type="entry name" value="PHA_reg_PhaR"/>
    <property type="match status" value="1"/>
</dbReference>
<feature type="domain" description="PHB accumulation regulatory" evidence="2">
    <location>
        <begin position="84"/>
        <end position="122"/>
    </location>
</feature>
<dbReference type="STRING" id="65735.SAMN04488075_0249"/>
<dbReference type="AlphaFoldDB" id="A0A1H6JFU2"/>
<dbReference type="InterPro" id="IPR012909">
    <property type="entry name" value="PHA_DNA-bd_N"/>
</dbReference>
<dbReference type="Proteomes" id="UP000199125">
    <property type="component" value="Unassembled WGS sequence"/>
</dbReference>
<dbReference type="EMBL" id="FNXG01000001">
    <property type="protein sequence ID" value="SEH59285.1"/>
    <property type="molecule type" value="Genomic_DNA"/>
</dbReference>
<protein>
    <submittedName>
        <fullName evidence="4">Polyhydroxyalkanoate synthesis repressor PhaR</fullName>
    </submittedName>
</protein>
<dbReference type="InterPro" id="IPR007897">
    <property type="entry name" value="PHB_accumulat"/>
</dbReference>
<evidence type="ECO:0000259" key="3">
    <source>
        <dbReference type="Pfam" id="PF07879"/>
    </source>
</evidence>
<dbReference type="RefSeq" id="WP_090844417.1">
    <property type="nucleotide sequence ID" value="NZ_FNXG01000001.1"/>
</dbReference>
<reference evidence="5" key="1">
    <citation type="submission" date="2016-10" db="EMBL/GenBank/DDBJ databases">
        <authorList>
            <person name="Varghese N."/>
            <person name="Submissions S."/>
        </authorList>
    </citation>
    <scope>NUCLEOTIDE SEQUENCE [LARGE SCALE GENOMIC DNA]</scope>
    <source>
        <strain evidence="5">DSM 11593</strain>
    </source>
</reference>
<feature type="region of interest" description="Disordered" evidence="1">
    <location>
        <begin position="154"/>
        <end position="223"/>
    </location>
</feature>
<name>A0A1H6JFU2_9RHOB</name>
<dbReference type="OrthoDB" id="9795345at2"/>
<evidence type="ECO:0000256" key="1">
    <source>
        <dbReference type="SAM" id="MobiDB-lite"/>
    </source>
</evidence>
<proteinExistence type="predicted"/>
<feature type="domain" description="PHA accumulation regulator DNA-binding N-terminal" evidence="3">
    <location>
        <begin position="20"/>
        <end position="80"/>
    </location>
</feature>
<evidence type="ECO:0000313" key="5">
    <source>
        <dbReference type="Proteomes" id="UP000199125"/>
    </source>
</evidence>
<organism evidence="4 5">
    <name type="scientific">Paracoccus alkenifer</name>
    <dbReference type="NCBI Taxonomy" id="65735"/>
    <lineage>
        <taxon>Bacteria</taxon>
        <taxon>Pseudomonadati</taxon>
        <taxon>Pseudomonadota</taxon>
        <taxon>Alphaproteobacteria</taxon>
        <taxon>Rhodobacterales</taxon>
        <taxon>Paracoccaceae</taxon>
        <taxon>Paracoccus</taxon>
    </lineage>
</organism>
<accession>A0A1H6JFU2</accession>
<evidence type="ECO:0000259" key="2">
    <source>
        <dbReference type="Pfam" id="PF05233"/>
    </source>
</evidence>
<dbReference type="InterPro" id="IPR010134">
    <property type="entry name" value="PHA_reg_PhaR"/>
</dbReference>
<feature type="compositionally biased region" description="Pro residues" evidence="1">
    <location>
        <begin position="205"/>
        <end position="215"/>
    </location>
</feature>
<dbReference type="GO" id="GO:0006355">
    <property type="term" value="P:regulation of DNA-templated transcription"/>
    <property type="evidence" value="ECO:0007669"/>
    <property type="project" value="InterPro"/>
</dbReference>
<dbReference type="Pfam" id="PF07879">
    <property type="entry name" value="PHB_acc_N"/>
    <property type="match status" value="1"/>
</dbReference>
<gene>
    <name evidence="4" type="ORF">SAMN04488075_0249</name>
</gene>
<sequence length="237" mass="25951">MSPEPASATAPASAPAEPLLIKRYASRRLYNTETSDYITLEEIARVIREGREVRIVDLRSGDDLTRQYLLQIIAEHESRGENVLPVDLLTDLVRSYTAQAQSVVPQFLEASFEMLRNGQSQMLEQLSTLQHPMASMPGFSEMQRQQRMFLRAMMGGWTGSSGPGPDEEAGLAEQGLEGSAATDTPAAAAATPGIPRKRGAERPDPATPPARPPSRPTSEAEEIRRQLAELQARISKL</sequence>